<gene>
    <name evidence="1" type="ORF">DWQ56_07480</name>
</gene>
<organism evidence="1 2">
    <name type="scientific">Microcystis aeruginosa DA14</name>
    <dbReference type="NCBI Taxonomy" id="1987506"/>
    <lineage>
        <taxon>Bacteria</taxon>
        <taxon>Bacillati</taxon>
        <taxon>Cyanobacteriota</taxon>
        <taxon>Cyanophyceae</taxon>
        <taxon>Oscillatoriophycideae</taxon>
        <taxon>Chroococcales</taxon>
        <taxon>Microcystaceae</taxon>
        <taxon>Microcystis</taxon>
    </lineage>
</organism>
<dbReference type="SUPFAM" id="SSF69279">
    <property type="entry name" value="Phage tail proteins"/>
    <property type="match status" value="1"/>
</dbReference>
<name>A0A3E0MHF6_MICAE</name>
<dbReference type="AlphaFoldDB" id="A0A3E0MHF6"/>
<proteinExistence type="predicted"/>
<evidence type="ECO:0008006" key="3">
    <source>
        <dbReference type="Google" id="ProtNLM"/>
    </source>
</evidence>
<accession>A0A3E0MHF6</accession>
<dbReference type="Proteomes" id="UP000256301">
    <property type="component" value="Unassembled WGS sequence"/>
</dbReference>
<comment type="caution">
    <text evidence="1">The sequence shown here is derived from an EMBL/GenBank/DDBJ whole genome shotgun (WGS) entry which is preliminary data.</text>
</comment>
<evidence type="ECO:0000313" key="1">
    <source>
        <dbReference type="EMBL" id="REJ58957.1"/>
    </source>
</evidence>
<reference evidence="1 2" key="1">
    <citation type="submission" date="2017-08" db="EMBL/GenBank/DDBJ databases">
        <title>Functional genomic and metabolic studies of the symbiotic interactions of six Microcystis-dominated communities.</title>
        <authorList>
            <person name="Li Q."/>
            <person name="Lin F."/>
        </authorList>
    </citation>
    <scope>NUCLEOTIDE SEQUENCE [LARGE SCALE GENOMIC DNA]</scope>
    <source>
        <strain evidence="1">DA14</strain>
    </source>
</reference>
<dbReference type="EMBL" id="QQWE01000002">
    <property type="protein sequence ID" value="REJ58957.1"/>
    <property type="molecule type" value="Genomic_DNA"/>
</dbReference>
<protein>
    <recommendedName>
        <fullName evidence="3">Phage late control D family protein</fullName>
    </recommendedName>
</protein>
<sequence>MNQPLQVNYKVTIGTTTYTVDDSSLVLNLRVSSSLNIPVNLCQISLSLADSLAPSLDQSITVKLGSDSQLSQVFQGKISQIKWQVDQVNIEAMSSFSSLTKAKFNLLYEKSFAGDIVKNIAQNILGLKVKQVDNGIKFPVYVIGNQQTVYENLQILAQKCGFDLYANIEDQLVFAPYKTSKKHKFEYGINLLAWEQMEENPLQSGVEVYGESPASQGQGEKAVSWLTKKEVKGTDGKKSPATLQLEDSTARTQDIANKIAKAYLNKYQKKQKGVIKVVGEPEAKLGDGVEIAKMPISSLNGTFKITGVEHYLSRHKGFYTTIHWEEV</sequence>
<evidence type="ECO:0000313" key="2">
    <source>
        <dbReference type="Proteomes" id="UP000256301"/>
    </source>
</evidence>